<dbReference type="AlphaFoldDB" id="A0AAD7W5D7"/>
<organism evidence="1 2">
    <name type="scientific">Aldrovandia affinis</name>
    <dbReference type="NCBI Taxonomy" id="143900"/>
    <lineage>
        <taxon>Eukaryota</taxon>
        <taxon>Metazoa</taxon>
        <taxon>Chordata</taxon>
        <taxon>Craniata</taxon>
        <taxon>Vertebrata</taxon>
        <taxon>Euteleostomi</taxon>
        <taxon>Actinopterygii</taxon>
        <taxon>Neopterygii</taxon>
        <taxon>Teleostei</taxon>
        <taxon>Notacanthiformes</taxon>
        <taxon>Halosauridae</taxon>
        <taxon>Aldrovandia</taxon>
    </lineage>
</organism>
<evidence type="ECO:0000313" key="2">
    <source>
        <dbReference type="Proteomes" id="UP001221898"/>
    </source>
</evidence>
<protein>
    <submittedName>
        <fullName evidence="1">Uncharacterized protein</fullName>
    </submittedName>
</protein>
<reference evidence="1" key="1">
    <citation type="journal article" date="2023" name="Science">
        <title>Genome structures resolve the early diversification of teleost fishes.</title>
        <authorList>
            <person name="Parey E."/>
            <person name="Louis A."/>
            <person name="Montfort J."/>
            <person name="Bouchez O."/>
            <person name="Roques C."/>
            <person name="Iampietro C."/>
            <person name="Lluch J."/>
            <person name="Castinel A."/>
            <person name="Donnadieu C."/>
            <person name="Desvignes T."/>
            <person name="Floi Bucao C."/>
            <person name="Jouanno E."/>
            <person name="Wen M."/>
            <person name="Mejri S."/>
            <person name="Dirks R."/>
            <person name="Jansen H."/>
            <person name="Henkel C."/>
            <person name="Chen W.J."/>
            <person name="Zahm M."/>
            <person name="Cabau C."/>
            <person name="Klopp C."/>
            <person name="Thompson A.W."/>
            <person name="Robinson-Rechavi M."/>
            <person name="Braasch I."/>
            <person name="Lecointre G."/>
            <person name="Bobe J."/>
            <person name="Postlethwait J.H."/>
            <person name="Berthelot C."/>
            <person name="Roest Crollius H."/>
            <person name="Guiguen Y."/>
        </authorList>
    </citation>
    <scope>NUCLEOTIDE SEQUENCE</scope>
    <source>
        <strain evidence="1">NC1722</strain>
    </source>
</reference>
<gene>
    <name evidence="1" type="ORF">AAFF_G00220700</name>
</gene>
<dbReference type="Proteomes" id="UP001221898">
    <property type="component" value="Unassembled WGS sequence"/>
</dbReference>
<sequence length="137" mass="15133">MLHKHTSPSDAGAGDSFFTRSETGGNVTRALVPWTPAHGARSPLFFIVRLSKQPSRSPLLVPATPAASDNRSMRQRWKSALLEMLLPRPESVPLKSFRGREAESYLNVCSAICTVNTVAQPTCIKSVRFDTGIYYRL</sequence>
<dbReference type="EMBL" id="JAINUG010000293">
    <property type="protein sequence ID" value="KAJ8383474.1"/>
    <property type="molecule type" value="Genomic_DNA"/>
</dbReference>
<proteinExistence type="predicted"/>
<comment type="caution">
    <text evidence="1">The sequence shown here is derived from an EMBL/GenBank/DDBJ whole genome shotgun (WGS) entry which is preliminary data.</text>
</comment>
<keyword evidence="2" id="KW-1185">Reference proteome</keyword>
<name>A0AAD7W5D7_9TELE</name>
<evidence type="ECO:0000313" key="1">
    <source>
        <dbReference type="EMBL" id="KAJ8383474.1"/>
    </source>
</evidence>
<accession>A0AAD7W5D7</accession>